<dbReference type="InterPro" id="IPR021858">
    <property type="entry name" value="Fun_TF"/>
</dbReference>
<dbReference type="GO" id="GO:0008270">
    <property type="term" value="F:zinc ion binding"/>
    <property type="evidence" value="ECO:0007669"/>
    <property type="project" value="InterPro"/>
</dbReference>
<dbReference type="Gene3D" id="4.10.240.10">
    <property type="entry name" value="Zn(2)-C6 fungal-type DNA-binding domain"/>
    <property type="match status" value="1"/>
</dbReference>
<dbReference type="CDD" id="cd00067">
    <property type="entry name" value="GAL4"/>
    <property type="match status" value="1"/>
</dbReference>
<dbReference type="GO" id="GO:0005634">
    <property type="term" value="C:nucleus"/>
    <property type="evidence" value="ECO:0007669"/>
    <property type="project" value="UniProtKB-SubCell"/>
</dbReference>
<dbReference type="EMBL" id="LUFC02000415">
    <property type="protein sequence ID" value="KAF4497638.1"/>
    <property type="molecule type" value="Genomic_DNA"/>
</dbReference>
<comment type="caution">
    <text evidence="4">The sequence shown here is derived from an EMBL/GenBank/DDBJ whole genome shotgun (WGS) entry which is preliminary data.</text>
</comment>
<name>A0A9P5BAI5_9HYPO</name>
<keyword evidence="5" id="KW-1185">Reference proteome</keyword>
<reference evidence="4" key="1">
    <citation type="submission" date="2020-01" db="EMBL/GenBank/DDBJ databases">
        <title>Identification and distribution of gene clusters putatively required for synthesis of sphingolipid metabolism inhibitors in phylogenetically diverse species of the filamentous fungus Fusarium.</title>
        <authorList>
            <person name="Kim H.-S."/>
            <person name="Busman M."/>
            <person name="Brown D.W."/>
            <person name="Divon H."/>
            <person name="Uhlig S."/>
            <person name="Proctor R.H."/>
        </authorList>
    </citation>
    <scope>NUCLEOTIDE SEQUENCE</scope>
    <source>
        <strain evidence="4">NRRL 31653</strain>
    </source>
</reference>
<dbReference type="PROSITE" id="PS50048">
    <property type="entry name" value="ZN2_CY6_FUNGAL_2"/>
    <property type="match status" value="1"/>
</dbReference>
<feature type="domain" description="Zn(2)-C6 fungal-type" evidence="3">
    <location>
        <begin position="15"/>
        <end position="42"/>
    </location>
</feature>
<dbReference type="GO" id="GO:0000981">
    <property type="term" value="F:DNA-binding transcription factor activity, RNA polymerase II-specific"/>
    <property type="evidence" value="ECO:0007669"/>
    <property type="project" value="InterPro"/>
</dbReference>
<evidence type="ECO:0000313" key="5">
    <source>
        <dbReference type="Proteomes" id="UP000737391"/>
    </source>
</evidence>
<dbReference type="SMART" id="SM00066">
    <property type="entry name" value="GAL4"/>
    <property type="match status" value="1"/>
</dbReference>
<keyword evidence="2" id="KW-0539">Nucleus</keyword>
<evidence type="ECO:0000313" key="4">
    <source>
        <dbReference type="EMBL" id="KAF4497638.1"/>
    </source>
</evidence>
<dbReference type="AlphaFoldDB" id="A0A9P5BAI5"/>
<accession>A0A9P5BAI5</accession>
<evidence type="ECO:0000259" key="3">
    <source>
        <dbReference type="PROSITE" id="PS50048"/>
    </source>
</evidence>
<gene>
    <name evidence="4" type="ORF">FAGAP_6214</name>
</gene>
<dbReference type="SUPFAM" id="SSF57701">
    <property type="entry name" value="Zn2/Cys6 DNA-binding domain"/>
    <property type="match status" value="1"/>
</dbReference>
<evidence type="ECO:0000256" key="2">
    <source>
        <dbReference type="ARBA" id="ARBA00023242"/>
    </source>
</evidence>
<comment type="subcellular location">
    <subcellularLocation>
        <location evidence="1">Nucleus</location>
    </subcellularLocation>
</comment>
<dbReference type="InterPro" id="IPR036864">
    <property type="entry name" value="Zn2-C6_fun-type_DNA-bd_sf"/>
</dbReference>
<dbReference type="PANTHER" id="PTHR37534:SF46">
    <property type="entry name" value="ZN(II)2CYS6 TRANSCRIPTION FACTOR (EUROFUNG)"/>
    <property type="match status" value="1"/>
</dbReference>
<evidence type="ECO:0000256" key="1">
    <source>
        <dbReference type="ARBA" id="ARBA00004123"/>
    </source>
</evidence>
<dbReference type="Pfam" id="PF00172">
    <property type="entry name" value="Zn_clus"/>
    <property type="match status" value="1"/>
</dbReference>
<dbReference type="Pfam" id="PF11951">
    <property type="entry name" value="Fungal_trans_2"/>
    <property type="match status" value="1"/>
</dbReference>
<dbReference type="InterPro" id="IPR001138">
    <property type="entry name" value="Zn2Cys6_DnaBD"/>
</dbReference>
<sequence>MSAADPTTNRPTNYCKTCSLRRIRCDRTTPHCLKCTGRGLSCPGYKRQIRWVNSIASRGKFKGLSAPTLEPATLQSPEAVPSTVQSRPLAQGELDEPSQEAVNQLIEYFTLELAPKNVWVHSPENGYTRLVVRLAHTQPALRYAIIGLSAAYQSYASASTTSGFSQKAHLKAITLITDQIRTLTSMGTNGKHTLPTGHQEATDAVLAATLVVCNHSLLDCSTADAVFHLRATRTLIKSHLTKGATDNELFTFIANQVASLDILACTTLFDPDLVRDVVMPRLDSGSVPFGHFLLGIQRITTVSTSSHSKGTPDGDPSFLEELEDELELARAATYMAVGRTLKPSRDAHLSDTTLLIEAFHQAGLIYACRRLGVGSIGGFEEVHRSKLFRLLKKAINEGSYLPGLSWPILMAGISCHGHHNRIQLVRQLCRDLVRSSPFRYYSNILRFLEELWESSDDDWILVARVWENRGEPLLAM</sequence>
<dbReference type="Proteomes" id="UP000737391">
    <property type="component" value="Unassembled WGS sequence"/>
</dbReference>
<proteinExistence type="predicted"/>
<protein>
    <submittedName>
        <fullName evidence="4">Zn(II)2Cys6 transcription factor</fullName>
    </submittedName>
</protein>
<dbReference type="PANTHER" id="PTHR37534">
    <property type="entry name" value="TRANSCRIPTIONAL ACTIVATOR PROTEIN UGA3"/>
    <property type="match status" value="1"/>
</dbReference>
<organism evidence="4 5">
    <name type="scientific">Fusarium agapanthi</name>
    <dbReference type="NCBI Taxonomy" id="1803897"/>
    <lineage>
        <taxon>Eukaryota</taxon>
        <taxon>Fungi</taxon>
        <taxon>Dikarya</taxon>
        <taxon>Ascomycota</taxon>
        <taxon>Pezizomycotina</taxon>
        <taxon>Sordariomycetes</taxon>
        <taxon>Hypocreomycetidae</taxon>
        <taxon>Hypocreales</taxon>
        <taxon>Nectriaceae</taxon>
        <taxon>Fusarium</taxon>
        <taxon>Fusarium fujikuroi species complex</taxon>
    </lineage>
</organism>
<dbReference type="OrthoDB" id="3251668at2759"/>